<keyword evidence="2" id="KW-1185">Reference proteome</keyword>
<comment type="caution">
    <text evidence="1">The sequence shown here is derived from an EMBL/GenBank/DDBJ whole genome shotgun (WGS) entry which is preliminary data.</text>
</comment>
<protein>
    <submittedName>
        <fullName evidence="1">Uncharacterized protein</fullName>
    </submittedName>
</protein>
<dbReference type="EMBL" id="MU006705">
    <property type="protein sequence ID" value="KAF2631115.1"/>
    <property type="molecule type" value="Genomic_DNA"/>
</dbReference>
<reference evidence="1" key="1">
    <citation type="journal article" date="2020" name="Stud. Mycol.">
        <title>101 Dothideomycetes genomes: a test case for predicting lifestyles and emergence of pathogens.</title>
        <authorList>
            <person name="Haridas S."/>
            <person name="Albert R."/>
            <person name="Binder M."/>
            <person name="Bloem J."/>
            <person name="Labutti K."/>
            <person name="Salamov A."/>
            <person name="Andreopoulos B."/>
            <person name="Baker S."/>
            <person name="Barry K."/>
            <person name="Bills G."/>
            <person name="Bluhm B."/>
            <person name="Cannon C."/>
            <person name="Castanera R."/>
            <person name="Culley D."/>
            <person name="Daum C."/>
            <person name="Ezra D."/>
            <person name="Gonzalez J."/>
            <person name="Henrissat B."/>
            <person name="Kuo A."/>
            <person name="Liang C."/>
            <person name="Lipzen A."/>
            <person name="Lutzoni F."/>
            <person name="Magnuson J."/>
            <person name="Mondo S."/>
            <person name="Nolan M."/>
            <person name="Ohm R."/>
            <person name="Pangilinan J."/>
            <person name="Park H.-J."/>
            <person name="Ramirez L."/>
            <person name="Alfaro M."/>
            <person name="Sun H."/>
            <person name="Tritt A."/>
            <person name="Yoshinaga Y."/>
            <person name="Zwiers L.-H."/>
            <person name="Turgeon B."/>
            <person name="Goodwin S."/>
            <person name="Spatafora J."/>
            <person name="Crous P."/>
            <person name="Grigoriev I."/>
        </authorList>
    </citation>
    <scope>NUCLEOTIDE SEQUENCE</scope>
    <source>
        <strain evidence="1">CBS 525.71</strain>
    </source>
</reference>
<proteinExistence type="predicted"/>
<evidence type="ECO:0000313" key="1">
    <source>
        <dbReference type="EMBL" id="KAF2631115.1"/>
    </source>
</evidence>
<gene>
    <name evidence="1" type="ORF">BU25DRAFT_407665</name>
</gene>
<evidence type="ECO:0000313" key="2">
    <source>
        <dbReference type="Proteomes" id="UP000799754"/>
    </source>
</evidence>
<dbReference type="Proteomes" id="UP000799754">
    <property type="component" value="Unassembled WGS sequence"/>
</dbReference>
<organism evidence="1 2">
    <name type="scientific">Macroventuria anomochaeta</name>
    <dbReference type="NCBI Taxonomy" id="301207"/>
    <lineage>
        <taxon>Eukaryota</taxon>
        <taxon>Fungi</taxon>
        <taxon>Dikarya</taxon>
        <taxon>Ascomycota</taxon>
        <taxon>Pezizomycotina</taxon>
        <taxon>Dothideomycetes</taxon>
        <taxon>Pleosporomycetidae</taxon>
        <taxon>Pleosporales</taxon>
        <taxon>Pleosporineae</taxon>
        <taxon>Didymellaceae</taxon>
        <taxon>Macroventuria</taxon>
    </lineage>
</organism>
<name>A0ACB6SA17_9PLEO</name>
<sequence>MSDIAQSFAFLQHTIPQWLQDVTNVEEKVTSMQEEIARVSVSASPFVKGRTGSMESIRPEKLDTVIEEMAPLNNTPFNPLGSRKRKSPSITSGRALGPTRYRPKTMVVVSYDGDMQKSFELLVRGLATGRNMLRKAKMEAKMAELAAIAGSSEDEDEEEDDEEEHIMSKISYRPQMASMRIRAAAARRGGRGGRSGGPAPPVELFETTDKTLEQAQELCEKSAHLTLRDGDCGTELKLVRMYLENVLSTAKVEVTKCAASQSQPTQLPQDQDTSDTSVSSIEPSYKRHFPSISAPKPTSESEANLEPVTTQSTIRTPVAAPITAPKTMDIEVDDDDEDEDMEFVMPPVRFTSRRAARA</sequence>
<accession>A0ACB6SA17</accession>